<dbReference type="Proteomes" id="UP000293345">
    <property type="component" value="Unassembled WGS sequence"/>
</dbReference>
<gene>
    <name evidence="1" type="ORF">ET524_10595</name>
</gene>
<reference evidence="1 2" key="1">
    <citation type="submission" date="2019-01" db="EMBL/GenBank/DDBJ databases">
        <title>Senegalimassilia sp. nov. KGMB04484 isolated human feces.</title>
        <authorList>
            <person name="Han K.-I."/>
            <person name="Kim J.-S."/>
            <person name="Lee K.C."/>
            <person name="Suh M.K."/>
            <person name="Eom M.K."/>
            <person name="Lee J.H."/>
            <person name="Park S.-H."/>
            <person name="Kang S.W."/>
            <person name="Park J.-E."/>
            <person name="Oh B.S."/>
            <person name="Yu S.Y."/>
            <person name="Choi S.-H."/>
            <person name="Lee D.H."/>
            <person name="Yoon H."/>
            <person name="Kim B.-Y."/>
            <person name="Lee J.H."/>
            <person name="Lee J.-S."/>
        </authorList>
    </citation>
    <scope>NUCLEOTIDE SEQUENCE [LARGE SCALE GENOMIC DNA]</scope>
    <source>
        <strain evidence="1 2">KGMB04484</strain>
    </source>
</reference>
<sequence length="62" mass="7059">MVTYRVEKDGITFYVQPEMLDYYASNGYKIYKTIEKQVADIAVEIAAIDEPKPVIKEVTVNG</sequence>
<dbReference type="OrthoDB" id="9990264at2"/>
<name>A0A4Q2K3D9_9ACTN</name>
<dbReference type="AlphaFoldDB" id="A0A4Q2K3D9"/>
<keyword evidence="2" id="KW-1185">Reference proteome</keyword>
<proteinExistence type="predicted"/>
<protein>
    <submittedName>
        <fullName evidence="1">Uncharacterized protein</fullName>
    </submittedName>
</protein>
<evidence type="ECO:0000313" key="1">
    <source>
        <dbReference type="EMBL" id="RXZ54880.1"/>
    </source>
</evidence>
<dbReference type="EMBL" id="SDPW01000001">
    <property type="protein sequence ID" value="RXZ54880.1"/>
    <property type="molecule type" value="Genomic_DNA"/>
</dbReference>
<comment type="caution">
    <text evidence="1">The sequence shown here is derived from an EMBL/GenBank/DDBJ whole genome shotgun (WGS) entry which is preliminary data.</text>
</comment>
<evidence type="ECO:0000313" key="2">
    <source>
        <dbReference type="Proteomes" id="UP000293345"/>
    </source>
</evidence>
<dbReference type="RefSeq" id="WP_129425694.1">
    <property type="nucleotide sequence ID" value="NZ_SDPW01000001.1"/>
</dbReference>
<accession>A0A4Q2K3D9</accession>
<organism evidence="1 2">
    <name type="scientific">Senegalimassilia faecalis</name>
    <dbReference type="NCBI Taxonomy" id="2509433"/>
    <lineage>
        <taxon>Bacteria</taxon>
        <taxon>Bacillati</taxon>
        <taxon>Actinomycetota</taxon>
        <taxon>Coriobacteriia</taxon>
        <taxon>Coriobacteriales</taxon>
        <taxon>Coriobacteriaceae</taxon>
        <taxon>Senegalimassilia</taxon>
    </lineage>
</organism>